<dbReference type="InterPro" id="IPR050391">
    <property type="entry name" value="Mito_Metabolite_Transporter"/>
</dbReference>
<evidence type="ECO:0000256" key="3">
    <source>
        <dbReference type="ARBA" id="ARBA00022448"/>
    </source>
</evidence>
<protein>
    <submittedName>
        <fullName evidence="9">Mitochondrial carrier</fullName>
    </submittedName>
</protein>
<dbReference type="InParanoid" id="A0A0H2SFA5"/>
<proteinExistence type="inferred from homology"/>
<evidence type="ECO:0000256" key="5">
    <source>
        <dbReference type="ARBA" id="ARBA00022737"/>
    </source>
</evidence>
<name>A0A0H2SFA5_9AGAM</name>
<dbReference type="STRING" id="27342.A0A0H2SFA5"/>
<keyword evidence="10" id="KW-1185">Reference proteome</keyword>
<evidence type="ECO:0000313" key="10">
    <source>
        <dbReference type="Proteomes" id="UP000053477"/>
    </source>
</evidence>
<evidence type="ECO:0000256" key="7">
    <source>
        <dbReference type="ARBA" id="ARBA00023136"/>
    </source>
</evidence>
<feature type="region of interest" description="Disordered" evidence="8">
    <location>
        <begin position="114"/>
        <end position="161"/>
    </location>
</feature>
<evidence type="ECO:0000313" key="9">
    <source>
        <dbReference type="EMBL" id="KLO20448.1"/>
    </source>
</evidence>
<feature type="region of interest" description="Disordered" evidence="8">
    <location>
        <begin position="410"/>
        <end position="435"/>
    </location>
</feature>
<dbReference type="EMBL" id="KQ085882">
    <property type="protein sequence ID" value="KLO20448.1"/>
    <property type="molecule type" value="Genomic_DNA"/>
</dbReference>
<evidence type="ECO:0000256" key="8">
    <source>
        <dbReference type="SAM" id="MobiDB-lite"/>
    </source>
</evidence>
<dbReference type="InterPro" id="IPR023395">
    <property type="entry name" value="MCP_dom_sf"/>
</dbReference>
<accession>A0A0H2SFA5</accession>
<comment type="similarity">
    <text evidence="2">Belongs to the mitochondrial carrier (TC 2.A.29) family.</text>
</comment>
<evidence type="ECO:0000256" key="1">
    <source>
        <dbReference type="ARBA" id="ARBA00004370"/>
    </source>
</evidence>
<evidence type="ECO:0000256" key="4">
    <source>
        <dbReference type="ARBA" id="ARBA00022692"/>
    </source>
</evidence>
<dbReference type="Proteomes" id="UP000053477">
    <property type="component" value="Unassembled WGS sequence"/>
</dbReference>
<keyword evidence="7" id="KW-0472">Membrane</keyword>
<keyword evidence="5" id="KW-0677">Repeat</keyword>
<keyword evidence="3" id="KW-0813">Transport</keyword>
<dbReference type="AlphaFoldDB" id="A0A0H2SFA5"/>
<dbReference type="PANTHER" id="PTHR45618">
    <property type="entry name" value="MITOCHONDRIAL DICARBOXYLATE CARRIER-RELATED"/>
    <property type="match status" value="1"/>
</dbReference>
<comment type="subcellular location">
    <subcellularLocation>
        <location evidence="1">Membrane</location>
    </subcellularLocation>
</comment>
<dbReference type="GO" id="GO:0016020">
    <property type="term" value="C:membrane"/>
    <property type="evidence" value="ECO:0007669"/>
    <property type="project" value="UniProtKB-SubCell"/>
</dbReference>
<dbReference type="FunCoup" id="A0A0H2SFA5">
    <property type="interactions" value="28"/>
</dbReference>
<feature type="compositionally biased region" description="Acidic residues" evidence="8">
    <location>
        <begin position="117"/>
        <end position="146"/>
    </location>
</feature>
<dbReference type="Gene3D" id="1.50.40.10">
    <property type="entry name" value="Mitochondrial carrier domain"/>
    <property type="match status" value="1"/>
</dbReference>
<evidence type="ECO:0000256" key="6">
    <source>
        <dbReference type="ARBA" id="ARBA00022989"/>
    </source>
</evidence>
<gene>
    <name evidence="9" type="ORF">SCHPADRAFT_918005</name>
</gene>
<keyword evidence="4" id="KW-0812">Transmembrane</keyword>
<organism evidence="9 10">
    <name type="scientific">Schizopora paradoxa</name>
    <dbReference type="NCBI Taxonomy" id="27342"/>
    <lineage>
        <taxon>Eukaryota</taxon>
        <taxon>Fungi</taxon>
        <taxon>Dikarya</taxon>
        <taxon>Basidiomycota</taxon>
        <taxon>Agaricomycotina</taxon>
        <taxon>Agaricomycetes</taxon>
        <taxon>Hymenochaetales</taxon>
        <taxon>Schizoporaceae</taxon>
        <taxon>Schizopora</taxon>
    </lineage>
</organism>
<dbReference type="SUPFAM" id="SSF103506">
    <property type="entry name" value="Mitochondrial carrier"/>
    <property type="match status" value="1"/>
</dbReference>
<feature type="compositionally biased region" description="Basic and acidic residues" evidence="8">
    <location>
        <begin position="418"/>
        <end position="430"/>
    </location>
</feature>
<reference evidence="9 10" key="1">
    <citation type="submission" date="2015-04" db="EMBL/GenBank/DDBJ databases">
        <title>Complete genome sequence of Schizopora paradoxa KUC8140, a cosmopolitan wood degrader in East Asia.</title>
        <authorList>
            <consortium name="DOE Joint Genome Institute"/>
            <person name="Min B."/>
            <person name="Park H."/>
            <person name="Jang Y."/>
            <person name="Kim J.-J."/>
            <person name="Kim K.H."/>
            <person name="Pangilinan J."/>
            <person name="Lipzen A."/>
            <person name="Riley R."/>
            <person name="Grigoriev I.V."/>
            <person name="Spatafora J.W."/>
            <person name="Choi I.-G."/>
        </authorList>
    </citation>
    <scope>NUCLEOTIDE SEQUENCE [LARGE SCALE GENOMIC DNA]</scope>
    <source>
        <strain evidence="9 10">KUC8140</strain>
    </source>
</reference>
<sequence length="483" mass="53246">MTSQGAPSLRDLYNNPSSSWSFVPVVDNNGNGASSSSTSASPAEASSYQWSSRNSLYDISSGIDIEPSSLNVSIAVRGAAMSALLVFFSTAVEIPWEVGKTLLQVQYVPREAHAVEEPEEVTEEEPPSEDELSADNDDAYFADEDGSSSRVNTPRPTDDRGYVIRQSVSDSSTRASYVIPLGTANGVWAMIKQVARWKPEGWLGLWKGLATTCLHNILLSKTQPVVRSILAAFFGPSNARSFSRPHVLSDFILSPFSLIRTRLIVQTSAVQHRRYTGPFDAFNQILHMYFHPQLFFPTILDSATHVLAESMGPRIAARLFSRLLGFGPNSHIAEDTHPFLWALAQLTSSCACLLITVPVDTVRRRLQAQTRGSAAPIATCVETRRRPYVGVVDCIYSILVEERSDLPLRPKKRRGHERKASRTGKERADAAETEISEPTSWLRNTGIGQLYRGLGMRIGANVILFLLTLFVPTEDADDGWTEL</sequence>
<evidence type="ECO:0000256" key="2">
    <source>
        <dbReference type="ARBA" id="ARBA00006375"/>
    </source>
</evidence>
<dbReference type="OrthoDB" id="77989at2759"/>
<keyword evidence="6" id="KW-1133">Transmembrane helix</keyword>